<feature type="compositionally biased region" description="Polar residues" evidence="1">
    <location>
        <begin position="92"/>
        <end position="102"/>
    </location>
</feature>
<feature type="compositionally biased region" description="Low complexity" evidence="1">
    <location>
        <begin position="103"/>
        <end position="118"/>
    </location>
</feature>
<accession>W2T534</accession>
<sequence>CFGKCWADLKRAGDSLNVTFRDDNSTLIHINRVDLTRFTFTYDSCEQPLQNVQCRLRKYDRLTVCICNEGVDACVVPSPPLLNKEECNDYYESSTSSTPKLRTSTTKATSSGSTAQKTRPTEASTTHKLEKTSQDPFATGVPSTTTTDDAGSACPCLAGIIFVFLHYFLLSRV</sequence>
<name>W2T534_NECAM</name>
<dbReference type="KEGG" id="nai:NECAME_11344"/>
<keyword evidence="3" id="KW-1185">Reference proteome</keyword>
<dbReference type="EMBL" id="KI660199">
    <property type="protein sequence ID" value="ETN77023.1"/>
    <property type="molecule type" value="Genomic_DNA"/>
</dbReference>
<dbReference type="AlphaFoldDB" id="W2T534"/>
<dbReference type="Proteomes" id="UP000053676">
    <property type="component" value="Unassembled WGS sequence"/>
</dbReference>
<dbReference type="OrthoDB" id="10592560at2759"/>
<feature type="region of interest" description="Disordered" evidence="1">
    <location>
        <begin position="92"/>
        <end position="144"/>
    </location>
</feature>
<evidence type="ECO:0000313" key="2">
    <source>
        <dbReference type="EMBL" id="ETN77023.1"/>
    </source>
</evidence>
<protein>
    <submittedName>
        <fullName evidence="2">Uncharacterized protein</fullName>
    </submittedName>
</protein>
<evidence type="ECO:0000313" key="3">
    <source>
        <dbReference type="Proteomes" id="UP000053676"/>
    </source>
</evidence>
<evidence type="ECO:0000256" key="1">
    <source>
        <dbReference type="SAM" id="MobiDB-lite"/>
    </source>
</evidence>
<reference evidence="3" key="1">
    <citation type="journal article" date="2014" name="Nat. Genet.">
        <title>Genome of the human hookworm Necator americanus.</title>
        <authorList>
            <person name="Tang Y.T."/>
            <person name="Gao X."/>
            <person name="Rosa B.A."/>
            <person name="Abubucker S."/>
            <person name="Hallsworth-Pepin K."/>
            <person name="Martin J."/>
            <person name="Tyagi R."/>
            <person name="Heizer E."/>
            <person name="Zhang X."/>
            <person name="Bhonagiri-Palsikar V."/>
            <person name="Minx P."/>
            <person name="Warren W.C."/>
            <person name="Wang Q."/>
            <person name="Zhan B."/>
            <person name="Hotez P.J."/>
            <person name="Sternberg P.W."/>
            <person name="Dougall A."/>
            <person name="Gaze S.T."/>
            <person name="Mulvenna J."/>
            <person name="Sotillo J."/>
            <person name="Ranganathan S."/>
            <person name="Rabelo E.M."/>
            <person name="Wilson R.K."/>
            <person name="Felgner P.L."/>
            <person name="Bethony J."/>
            <person name="Hawdon J.M."/>
            <person name="Gasser R.B."/>
            <person name="Loukas A."/>
            <person name="Mitreva M."/>
        </authorList>
    </citation>
    <scope>NUCLEOTIDE SEQUENCE [LARGE SCALE GENOMIC DNA]</scope>
</reference>
<gene>
    <name evidence="2" type="ORF">NECAME_11344</name>
</gene>
<organism evidence="2 3">
    <name type="scientific">Necator americanus</name>
    <name type="common">Human hookworm</name>
    <dbReference type="NCBI Taxonomy" id="51031"/>
    <lineage>
        <taxon>Eukaryota</taxon>
        <taxon>Metazoa</taxon>
        <taxon>Ecdysozoa</taxon>
        <taxon>Nematoda</taxon>
        <taxon>Chromadorea</taxon>
        <taxon>Rhabditida</taxon>
        <taxon>Rhabditina</taxon>
        <taxon>Rhabditomorpha</taxon>
        <taxon>Strongyloidea</taxon>
        <taxon>Ancylostomatidae</taxon>
        <taxon>Bunostominae</taxon>
        <taxon>Necator</taxon>
    </lineage>
</organism>
<proteinExistence type="predicted"/>
<feature type="non-terminal residue" evidence="2">
    <location>
        <position position="1"/>
    </location>
</feature>